<dbReference type="Proteomes" id="UP000033588">
    <property type="component" value="Unassembled WGS sequence"/>
</dbReference>
<dbReference type="InterPro" id="IPR011330">
    <property type="entry name" value="Glyco_hydro/deAcase_b/a-brl"/>
</dbReference>
<evidence type="ECO:0000313" key="7">
    <source>
        <dbReference type="Proteomes" id="UP000033588"/>
    </source>
</evidence>
<dbReference type="PANTHER" id="PTHR31609">
    <property type="entry name" value="YDJC DEACETYLASE FAMILY MEMBER"/>
    <property type="match status" value="1"/>
</dbReference>
<sequence length="264" mass="28912">MPRQVIVNADDFGLSACENAVILGAFQAGLISSATAMANMPAFEAACVLARHPLLEGRIGLHFNLTYGRPLSQGITRRPTFCDGAGVFDLNLSRTRLWLGRRDRLAVLEELEAQWQRCLDNGMRPSHLDSHQHVHNIWPIGEIVARFAARQGVPVRLARNLGQNLSLPKRVFKDLLNRRLSNLAGATADYVCTPVDLRNAEPPPDGLLEIVAHPNQLGADFGDAYLEPGESLSALLEQRLPGVPRVAYTAACDAMSHRTQAVLE</sequence>
<dbReference type="OrthoDB" id="9774177at2"/>
<evidence type="ECO:0000313" key="6">
    <source>
        <dbReference type="EMBL" id="KJZ36853.1"/>
    </source>
</evidence>
<keyword evidence="2" id="KW-0479">Metal-binding</keyword>
<comment type="cofactor">
    <cofactor evidence="1">
        <name>Mg(2+)</name>
        <dbReference type="ChEBI" id="CHEBI:18420"/>
    </cofactor>
</comment>
<dbReference type="GO" id="GO:0019213">
    <property type="term" value="F:deacetylase activity"/>
    <property type="evidence" value="ECO:0007669"/>
    <property type="project" value="TreeGrafter"/>
</dbReference>
<dbReference type="EMBL" id="LACC01000046">
    <property type="protein sequence ID" value="KJZ36853.1"/>
    <property type="molecule type" value="Genomic_DNA"/>
</dbReference>
<reference evidence="6 7" key="1">
    <citation type="submission" date="2015-03" db="EMBL/GenBank/DDBJ databases">
        <title>Comparative genomics of Pseudomonas insights into diversity of traits involved in vanlence and defense.</title>
        <authorList>
            <person name="Qin Y."/>
        </authorList>
    </citation>
    <scope>NUCLEOTIDE SEQUENCE [LARGE SCALE GENOMIC DNA]</scope>
    <source>
        <strain evidence="6 7">C8</strain>
    </source>
</reference>
<dbReference type="Gene3D" id="3.20.20.370">
    <property type="entry name" value="Glycoside hydrolase/deacetylase"/>
    <property type="match status" value="1"/>
</dbReference>
<proteinExistence type="predicted"/>
<keyword evidence="3" id="KW-0378">Hydrolase</keyword>
<evidence type="ECO:0000256" key="5">
    <source>
        <dbReference type="ARBA" id="ARBA00023277"/>
    </source>
</evidence>
<comment type="caution">
    <text evidence="6">The sequence shown here is derived from an EMBL/GenBank/DDBJ whole genome shotgun (WGS) entry which is preliminary data.</text>
</comment>
<dbReference type="PATRIC" id="fig|294.132.peg.4928"/>
<dbReference type="RefSeq" id="WP_046043656.1">
    <property type="nucleotide sequence ID" value="NZ_LACC01000046.1"/>
</dbReference>
<protein>
    <recommendedName>
        <fullName evidence="8">Chitooligosaccharide deacetylase ChbG</fullName>
    </recommendedName>
</protein>
<dbReference type="GO" id="GO:0046872">
    <property type="term" value="F:metal ion binding"/>
    <property type="evidence" value="ECO:0007669"/>
    <property type="project" value="UniProtKB-KW"/>
</dbReference>
<keyword evidence="4" id="KW-0460">Magnesium</keyword>
<evidence type="ECO:0008006" key="8">
    <source>
        <dbReference type="Google" id="ProtNLM"/>
    </source>
</evidence>
<keyword evidence="5" id="KW-0119">Carbohydrate metabolism</keyword>
<accession>A0A0F4SXD7</accession>
<dbReference type="PANTHER" id="PTHR31609:SF1">
    <property type="entry name" value="CARBOHYDRATE DEACETYLASE"/>
    <property type="match status" value="1"/>
</dbReference>
<dbReference type="GO" id="GO:0016787">
    <property type="term" value="F:hydrolase activity"/>
    <property type="evidence" value="ECO:0007669"/>
    <property type="project" value="UniProtKB-KW"/>
</dbReference>
<dbReference type="InterPro" id="IPR006879">
    <property type="entry name" value="YdjC-like"/>
</dbReference>
<dbReference type="Pfam" id="PF04794">
    <property type="entry name" value="YdjC"/>
    <property type="match status" value="1"/>
</dbReference>
<evidence type="ECO:0000256" key="4">
    <source>
        <dbReference type="ARBA" id="ARBA00022842"/>
    </source>
</evidence>
<dbReference type="GO" id="GO:0005975">
    <property type="term" value="P:carbohydrate metabolic process"/>
    <property type="evidence" value="ECO:0007669"/>
    <property type="project" value="InterPro"/>
</dbReference>
<name>A0A0F4SXD7_PSEFL</name>
<evidence type="ECO:0000256" key="3">
    <source>
        <dbReference type="ARBA" id="ARBA00022801"/>
    </source>
</evidence>
<gene>
    <name evidence="6" type="ORF">VC35_26710</name>
</gene>
<dbReference type="SUPFAM" id="SSF88713">
    <property type="entry name" value="Glycoside hydrolase/deacetylase"/>
    <property type="match status" value="1"/>
</dbReference>
<dbReference type="AlphaFoldDB" id="A0A0F4SXD7"/>
<evidence type="ECO:0000256" key="1">
    <source>
        <dbReference type="ARBA" id="ARBA00001946"/>
    </source>
</evidence>
<evidence type="ECO:0000256" key="2">
    <source>
        <dbReference type="ARBA" id="ARBA00022723"/>
    </source>
</evidence>
<organism evidence="6 7">
    <name type="scientific">Pseudomonas fluorescens</name>
    <dbReference type="NCBI Taxonomy" id="294"/>
    <lineage>
        <taxon>Bacteria</taxon>
        <taxon>Pseudomonadati</taxon>
        <taxon>Pseudomonadota</taxon>
        <taxon>Gammaproteobacteria</taxon>
        <taxon>Pseudomonadales</taxon>
        <taxon>Pseudomonadaceae</taxon>
        <taxon>Pseudomonas</taxon>
    </lineage>
</organism>